<protein>
    <submittedName>
        <fullName evidence="2">Uncharacterized protein</fullName>
    </submittedName>
</protein>
<organism evidence="2 3">
    <name type="scientific">Chlamydomonas schloesseri</name>
    <dbReference type="NCBI Taxonomy" id="2026947"/>
    <lineage>
        <taxon>Eukaryota</taxon>
        <taxon>Viridiplantae</taxon>
        <taxon>Chlorophyta</taxon>
        <taxon>core chlorophytes</taxon>
        <taxon>Chlorophyceae</taxon>
        <taxon>CS clade</taxon>
        <taxon>Chlamydomonadales</taxon>
        <taxon>Chlamydomonadaceae</taxon>
        <taxon>Chlamydomonas</taxon>
    </lineage>
</organism>
<accession>A0A835WN41</accession>
<feature type="region of interest" description="Disordered" evidence="1">
    <location>
        <begin position="318"/>
        <end position="343"/>
    </location>
</feature>
<name>A0A835WN41_9CHLO</name>
<sequence length="404" mass="42878">MNEVADFSDAHLDFLLQHLVTDLRTLRHRADPLLLQDAGLPSALACYIKRAKERDAAAAAAVGAAAPQGNTEALAILSQEERRVGLRRALRDFGLAEVELAFFSNAYLDFLLQHLITDLPSLRREADPLLLQDAGLPSALACIIKRAKERDAAAAAAVGAAAPQGNTEALAILSQEERRAGLRRALRDFGLAEVELAFFSNAYLDFLLQHLITDLPSLRREADPLLLQDAGLPSALACIIKRAKERDAAAAAAVGAAAPQGNTEAVPAAAGPPPGSSDTGARDQLPPRGGGAVAAAPKSSSWWSAACWLLPTAAAAGSSCRSAPSPLTEPQPQQPEPYYPTAVRPAEHAPDACAPAAHVLEARWGMKDLSTASTQQQQQQQQELLLPATCRRRRAHHADPGQHE</sequence>
<feature type="region of interest" description="Disordered" evidence="1">
    <location>
        <begin position="256"/>
        <end position="295"/>
    </location>
</feature>
<comment type="caution">
    <text evidence="2">The sequence shown here is derived from an EMBL/GenBank/DDBJ whole genome shotgun (WGS) entry which is preliminary data.</text>
</comment>
<reference evidence="2" key="1">
    <citation type="journal article" date="2020" name="bioRxiv">
        <title>Comparative genomics of Chlamydomonas.</title>
        <authorList>
            <person name="Craig R.J."/>
            <person name="Hasan A.R."/>
            <person name="Ness R.W."/>
            <person name="Keightley P.D."/>
        </authorList>
    </citation>
    <scope>NUCLEOTIDE SEQUENCE</scope>
    <source>
        <strain evidence="2">CCAP 11/173</strain>
    </source>
</reference>
<dbReference type="Proteomes" id="UP000613740">
    <property type="component" value="Unassembled WGS sequence"/>
</dbReference>
<proteinExistence type="predicted"/>
<dbReference type="EMBL" id="JAEHOD010000011">
    <property type="protein sequence ID" value="KAG2450274.1"/>
    <property type="molecule type" value="Genomic_DNA"/>
</dbReference>
<dbReference type="AlphaFoldDB" id="A0A835WN41"/>
<gene>
    <name evidence="2" type="ORF">HYH02_004784</name>
</gene>
<keyword evidence="3" id="KW-1185">Reference proteome</keyword>
<evidence type="ECO:0000256" key="1">
    <source>
        <dbReference type="SAM" id="MobiDB-lite"/>
    </source>
</evidence>
<evidence type="ECO:0000313" key="3">
    <source>
        <dbReference type="Proteomes" id="UP000613740"/>
    </source>
</evidence>
<feature type="compositionally biased region" description="Pro residues" evidence="1">
    <location>
        <begin position="327"/>
        <end position="338"/>
    </location>
</feature>
<evidence type="ECO:0000313" key="2">
    <source>
        <dbReference type="EMBL" id="KAG2450274.1"/>
    </source>
</evidence>
<feature type="region of interest" description="Disordered" evidence="1">
    <location>
        <begin position="368"/>
        <end position="404"/>
    </location>
</feature>